<dbReference type="InterPro" id="IPR036397">
    <property type="entry name" value="RNaseH_sf"/>
</dbReference>
<dbReference type="OrthoDB" id="9803913at2"/>
<dbReference type="PANTHER" id="PTHR30231">
    <property type="entry name" value="DNA POLYMERASE III SUBUNIT EPSILON"/>
    <property type="match status" value="1"/>
</dbReference>
<dbReference type="SUPFAM" id="SSF52113">
    <property type="entry name" value="BRCT domain"/>
    <property type="match status" value="1"/>
</dbReference>
<name>A0A4V6PWU3_9ACTN</name>
<keyword evidence="1" id="KW-0378">Hydrolase</keyword>
<feature type="domain" description="Exonuclease" evidence="2">
    <location>
        <begin position="4"/>
        <end position="171"/>
    </location>
</feature>
<dbReference type="FunFam" id="3.30.420.10:FF:000045">
    <property type="entry name" value="3'-5' exonuclease DinG"/>
    <property type="match status" value="1"/>
</dbReference>
<keyword evidence="1" id="KW-0540">Nuclease</keyword>
<dbReference type="SMART" id="SM00479">
    <property type="entry name" value="EXOIII"/>
    <property type="match status" value="1"/>
</dbReference>
<dbReference type="Gene3D" id="3.30.420.10">
    <property type="entry name" value="Ribonuclease H-like superfamily/Ribonuclease H"/>
    <property type="match status" value="1"/>
</dbReference>
<dbReference type="InterPro" id="IPR036420">
    <property type="entry name" value="BRCT_dom_sf"/>
</dbReference>
<evidence type="ECO:0000313" key="3">
    <source>
        <dbReference type="EMBL" id="TDQ51527.1"/>
    </source>
</evidence>
<keyword evidence="1" id="KW-0269">Exonuclease</keyword>
<dbReference type="PANTHER" id="PTHR30231:SF42">
    <property type="entry name" value="EXONUCLEASE"/>
    <property type="match status" value="1"/>
</dbReference>
<dbReference type="EMBL" id="SNYN01000010">
    <property type="protein sequence ID" value="TDQ51527.1"/>
    <property type="molecule type" value="Genomic_DNA"/>
</dbReference>
<gene>
    <name evidence="3" type="ORF">EV190_11014</name>
</gene>
<dbReference type="GO" id="GO:0005829">
    <property type="term" value="C:cytosol"/>
    <property type="evidence" value="ECO:0007669"/>
    <property type="project" value="TreeGrafter"/>
</dbReference>
<dbReference type="Proteomes" id="UP000295281">
    <property type="component" value="Unassembled WGS sequence"/>
</dbReference>
<sequence>MGDVWTAIDFETANRDRGSACSVGLVRVEDGRIVDRYATLVKPPKPVDHFSRFNIEFHGIAPGHVADAPEWPEVCGTILEFAAGGPFVAHNAAFDMGVMRAACAHTGLEWPAVDYACSLYTARRTWPDLGDHRLPTVCGRIGHPLLRHHAADADAEAAAHIMIAALDAHGVATLPELCSRTRRPLLRTEALPAALAPVAVPAAVPVRAGPPARSRFQDWQDAAREPLPEPNTAADPGGPLFGRTVCVSGDLGAMSKIEAWKRVAEAGGTPAKNVTKKTDVLVTGSSGGPKTAKHRQAEAYIAKGQRIDIIDERELLSRLPGRSPRRS</sequence>
<dbReference type="RefSeq" id="WP_133741956.1">
    <property type="nucleotide sequence ID" value="NZ_SNYN01000010.1"/>
</dbReference>
<dbReference type="Pfam" id="PF00929">
    <property type="entry name" value="RNase_T"/>
    <property type="match status" value="1"/>
</dbReference>
<dbReference type="InterPro" id="IPR013520">
    <property type="entry name" value="Ribonucl_H"/>
</dbReference>
<dbReference type="GO" id="GO:0008408">
    <property type="term" value="F:3'-5' exonuclease activity"/>
    <property type="evidence" value="ECO:0007669"/>
    <property type="project" value="TreeGrafter"/>
</dbReference>
<dbReference type="GO" id="GO:0003676">
    <property type="term" value="F:nucleic acid binding"/>
    <property type="evidence" value="ECO:0007669"/>
    <property type="project" value="InterPro"/>
</dbReference>
<evidence type="ECO:0000313" key="4">
    <source>
        <dbReference type="Proteomes" id="UP000295281"/>
    </source>
</evidence>
<dbReference type="Gene3D" id="3.40.50.10190">
    <property type="entry name" value="BRCT domain"/>
    <property type="match status" value="1"/>
</dbReference>
<dbReference type="CDD" id="cd06130">
    <property type="entry name" value="DNA_pol_III_epsilon_like"/>
    <property type="match status" value="1"/>
</dbReference>
<dbReference type="InterPro" id="IPR012337">
    <property type="entry name" value="RNaseH-like_sf"/>
</dbReference>
<reference evidence="3 4" key="1">
    <citation type="submission" date="2019-03" db="EMBL/GenBank/DDBJ databases">
        <title>Genomic Encyclopedia of Type Strains, Phase IV (KMG-IV): sequencing the most valuable type-strain genomes for metagenomic binning, comparative biology and taxonomic classification.</title>
        <authorList>
            <person name="Goeker M."/>
        </authorList>
    </citation>
    <scope>NUCLEOTIDE SEQUENCE [LARGE SCALE GENOMIC DNA]</scope>
    <source>
        <strain evidence="3 4">DSM 46770</strain>
    </source>
</reference>
<evidence type="ECO:0000259" key="2">
    <source>
        <dbReference type="SMART" id="SM00479"/>
    </source>
</evidence>
<keyword evidence="4" id="KW-1185">Reference proteome</keyword>
<evidence type="ECO:0000256" key="1">
    <source>
        <dbReference type="ARBA" id="ARBA00022839"/>
    </source>
</evidence>
<comment type="caution">
    <text evidence="3">The sequence shown here is derived from an EMBL/GenBank/DDBJ whole genome shotgun (WGS) entry which is preliminary data.</text>
</comment>
<dbReference type="AlphaFoldDB" id="A0A4V6PWU3"/>
<proteinExistence type="predicted"/>
<dbReference type="SUPFAM" id="SSF53098">
    <property type="entry name" value="Ribonuclease H-like"/>
    <property type="match status" value="1"/>
</dbReference>
<dbReference type="CDD" id="cd17748">
    <property type="entry name" value="BRCT_DNA_ligase_like"/>
    <property type="match status" value="1"/>
</dbReference>
<organism evidence="3 4">
    <name type="scientific">Actinorugispora endophytica</name>
    <dbReference type="NCBI Taxonomy" id="1605990"/>
    <lineage>
        <taxon>Bacteria</taxon>
        <taxon>Bacillati</taxon>
        <taxon>Actinomycetota</taxon>
        <taxon>Actinomycetes</taxon>
        <taxon>Streptosporangiales</taxon>
        <taxon>Nocardiopsidaceae</taxon>
        <taxon>Actinorugispora</taxon>
    </lineage>
</organism>
<accession>A0A4V6PWU3</accession>
<protein>
    <submittedName>
        <fullName evidence="3">DNA polymerase-3 subunit epsilon</fullName>
    </submittedName>
</protein>